<evidence type="ECO:0000313" key="4">
    <source>
        <dbReference type="Proteomes" id="UP000076609"/>
    </source>
</evidence>
<dbReference type="InterPro" id="IPR005182">
    <property type="entry name" value="YdbS-like_PH"/>
</dbReference>
<evidence type="ECO:0000259" key="2">
    <source>
        <dbReference type="Pfam" id="PF03703"/>
    </source>
</evidence>
<gene>
    <name evidence="3" type="ORF">AVT10_00055</name>
</gene>
<sequence>MVSARDAARRLHPGTIALRIVIKAPQNIAGLVALSAAASRGGWLVMAGVAALVLVGAGLVTWLRWRSFTYRIADGELVIADGILHRNRRSIPFGRIQDVSIDQKLLARLFGLARVRIETGGGEADEASLDSVSLAEAARLRAVLRGRDAPVAEAVEQAPVRDTVFAMDGRRVLTMGLFGFSLVWVGVLFAAINQVGDLIGFDRDIWRDWAGMARREAMALATPLFALLAAVAALVIGAISGVARTFFIEHGFRLEREGDRLRRVRGLTTRTEVVVSLRRIQLALIERGMVSGRLGWSSLRLQTLGGSDDAGGRQQVAPFARDEEVTRVLAAAGYPPFDPLPLRPVAFGHVVRAALLRGGVPLVGVAIACWFLPLAGLALPLVAIPVVSALLARRRHRYAIVGTTLQVMRGVLSQRAWIVPLSNIQSVSVTRSPLQRLLGIATVRVDTAGAKGIGRPDISDLAVEDAYSLARALLRNG</sequence>
<feature type="domain" description="YdbS-like PH" evidence="2">
    <location>
        <begin position="65"/>
        <end position="142"/>
    </location>
</feature>
<accession>A0ABR5YFM4</accession>
<comment type="caution">
    <text evidence="3">The sequence shown here is derived from an EMBL/GenBank/DDBJ whole genome shotgun (WGS) entry which is preliminary data.</text>
</comment>
<protein>
    <recommendedName>
        <fullName evidence="2">YdbS-like PH domain-containing protein</fullName>
    </recommendedName>
</protein>
<feature type="transmembrane region" description="Helical" evidence="1">
    <location>
        <begin position="224"/>
        <end position="247"/>
    </location>
</feature>
<name>A0ABR5YFM4_9SPHN</name>
<keyword evidence="1" id="KW-1133">Transmembrane helix</keyword>
<feature type="transmembrane region" description="Helical" evidence="1">
    <location>
        <begin position="43"/>
        <end position="63"/>
    </location>
</feature>
<dbReference type="InterPro" id="IPR014529">
    <property type="entry name" value="UCP026631"/>
</dbReference>
<proteinExistence type="predicted"/>
<evidence type="ECO:0000313" key="3">
    <source>
        <dbReference type="EMBL" id="KZE18496.1"/>
    </source>
</evidence>
<keyword evidence="1" id="KW-0812">Transmembrane</keyword>
<dbReference type="RefSeq" id="WP_066686664.1">
    <property type="nucleotide sequence ID" value="NZ_CP117025.1"/>
</dbReference>
<dbReference type="PIRSF" id="PIRSF026631">
    <property type="entry name" value="UCP026631"/>
    <property type="match status" value="1"/>
</dbReference>
<dbReference type="Pfam" id="PF03703">
    <property type="entry name" value="bPH_2"/>
    <property type="match status" value="2"/>
</dbReference>
<dbReference type="PANTHER" id="PTHR34473:SF2">
    <property type="entry name" value="UPF0699 TRANSMEMBRANE PROTEIN YDBT"/>
    <property type="match status" value="1"/>
</dbReference>
<keyword evidence="4" id="KW-1185">Reference proteome</keyword>
<dbReference type="PANTHER" id="PTHR34473">
    <property type="entry name" value="UPF0699 TRANSMEMBRANE PROTEIN YDBS"/>
    <property type="match status" value="1"/>
</dbReference>
<feature type="domain" description="YdbS-like PH" evidence="2">
    <location>
        <begin position="394"/>
        <end position="472"/>
    </location>
</feature>
<organism evidence="3 4">
    <name type="scientific">Sphingomonas hankookensis</name>
    <dbReference type="NCBI Taxonomy" id="563996"/>
    <lineage>
        <taxon>Bacteria</taxon>
        <taxon>Pseudomonadati</taxon>
        <taxon>Pseudomonadota</taxon>
        <taxon>Alphaproteobacteria</taxon>
        <taxon>Sphingomonadales</taxon>
        <taxon>Sphingomonadaceae</taxon>
        <taxon>Sphingomonas</taxon>
    </lineage>
</organism>
<dbReference type="Proteomes" id="UP000076609">
    <property type="component" value="Unassembled WGS sequence"/>
</dbReference>
<reference evidence="4" key="1">
    <citation type="submission" date="2016-01" db="EMBL/GenBank/DDBJ databases">
        <title>Draft genome of Chromobacterium sp. F49.</title>
        <authorList>
            <person name="Hong K.W."/>
        </authorList>
    </citation>
    <scope>NUCLEOTIDE SEQUENCE [LARGE SCALE GENOMIC DNA]</scope>
    <source>
        <strain evidence="4">CN3</strain>
    </source>
</reference>
<keyword evidence="1" id="KW-0472">Membrane</keyword>
<evidence type="ECO:0000256" key="1">
    <source>
        <dbReference type="SAM" id="Phobius"/>
    </source>
</evidence>
<feature type="transmembrane region" description="Helical" evidence="1">
    <location>
        <begin position="172"/>
        <end position="192"/>
    </location>
</feature>
<dbReference type="EMBL" id="LQQO01000001">
    <property type="protein sequence ID" value="KZE18496.1"/>
    <property type="molecule type" value="Genomic_DNA"/>
</dbReference>